<reference evidence="1" key="1">
    <citation type="submission" date="2015-04" db="EMBL/GenBank/DDBJ databases">
        <title>The genome sequence of the plant pathogenic Rhizarian Plasmodiophora brassicae reveals insights in its biotrophic life cycle and the origin of chitin synthesis.</title>
        <authorList>
            <person name="Schwelm A."/>
            <person name="Fogelqvist J."/>
            <person name="Knaust A."/>
            <person name="Julke S."/>
            <person name="Lilja T."/>
            <person name="Dhandapani V."/>
            <person name="Bonilla-Rosso G."/>
            <person name="Karlsson M."/>
            <person name="Shevchenko A."/>
            <person name="Choi S.R."/>
            <person name="Kim H.G."/>
            <person name="Park J.Y."/>
            <person name="Lim Y.P."/>
            <person name="Ludwig-Muller J."/>
            <person name="Dixelius C."/>
        </authorList>
    </citation>
    <scope>NUCLEOTIDE SEQUENCE</scope>
    <source>
        <tissue evidence="1">Potato root galls</tissue>
    </source>
</reference>
<evidence type="ECO:0000313" key="1">
    <source>
        <dbReference type="EMBL" id="CRZ12017.1"/>
    </source>
</evidence>
<dbReference type="EMBL" id="HACM01011575">
    <property type="protein sequence ID" value="CRZ12017.1"/>
    <property type="molecule type" value="Transcribed_RNA"/>
</dbReference>
<protein>
    <recommendedName>
        <fullName evidence="2">Thioredoxin-like fold domain-containing protein</fullName>
    </recommendedName>
</protein>
<name>A0A0H5REQ4_9EUKA</name>
<proteinExistence type="predicted"/>
<dbReference type="AlphaFoldDB" id="A0A0H5REQ4"/>
<sequence length="147" mass="16809">MSRAAKLIGPNVAKRNQPSSSLRLIRNICSASQNDFVINLNVRQDEQSINSLDHINFLNSEYNKYEDDFAMLAMFEESSETVMNFVQKVQSKLGYRIAIDRQRHSDELRKNCNIVGYKTPVAFVVNSDGQGTDNPVSFFQFAVLYFQ</sequence>
<organism evidence="1">
    <name type="scientific">Spongospora subterranea</name>
    <dbReference type="NCBI Taxonomy" id="70186"/>
    <lineage>
        <taxon>Eukaryota</taxon>
        <taxon>Sar</taxon>
        <taxon>Rhizaria</taxon>
        <taxon>Endomyxa</taxon>
        <taxon>Phytomyxea</taxon>
        <taxon>Plasmodiophorida</taxon>
        <taxon>Plasmodiophoridae</taxon>
        <taxon>Spongospora</taxon>
    </lineage>
</organism>
<evidence type="ECO:0008006" key="2">
    <source>
        <dbReference type="Google" id="ProtNLM"/>
    </source>
</evidence>
<accession>A0A0H5REQ4</accession>